<name>A0A9J6QPL3_9FIRM</name>
<protein>
    <submittedName>
        <fullName evidence="8">FAD-dependent oxidoreductase</fullName>
    </submittedName>
</protein>
<dbReference type="InterPro" id="IPR017941">
    <property type="entry name" value="Rieske_2Fe-2S"/>
</dbReference>
<dbReference type="Pfam" id="PF01266">
    <property type="entry name" value="DAO"/>
    <property type="match status" value="1"/>
</dbReference>
<dbReference type="PROSITE" id="PS51296">
    <property type="entry name" value="RIESKE"/>
    <property type="match status" value="1"/>
</dbReference>
<feature type="transmembrane region" description="Helical" evidence="6">
    <location>
        <begin position="28"/>
        <end position="44"/>
    </location>
</feature>
<dbReference type="EMBL" id="JAOSHN010000005">
    <property type="protein sequence ID" value="MCU7379288.1"/>
    <property type="molecule type" value="Genomic_DNA"/>
</dbReference>
<evidence type="ECO:0000313" key="9">
    <source>
        <dbReference type="Proteomes" id="UP001065549"/>
    </source>
</evidence>
<dbReference type="Gene3D" id="3.50.50.60">
    <property type="entry name" value="FAD/NAD(P)-binding domain"/>
    <property type="match status" value="1"/>
</dbReference>
<dbReference type="GO" id="GO:0051537">
    <property type="term" value="F:2 iron, 2 sulfur cluster binding"/>
    <property type="evidence" value="ECO:0007669"/>
    <property type="project" value="UniProtKB-KW"/>
</dbReference>
<keyword evidence="1" id="KW-0001">2Fe-2S</keyword>
<dbReference type="SUPFAM" id="SSF51905">
    <property type="entry name" value="FAD/NAD(P)-binding domain"/>
    <property type="match status" value="1"/>
</dbReference>
<evidence type="ECO:0000256" key="1">
    <source>
        <dbReference type="ARBA" id="ARBA00022714"/>
    </source>
</evidence>
<keyword evidence="2" id="KW-0479">Metal-binding</keyword>
<dbReference type="RefSeq" id="WP_253020368.1">
    <property type="nucleotide sequence ID" value="NZ_JAOSHN010000005.1"/>
</dbReference>
<dbReference type="Gene3D" id="2.102.10.10">
    <property type="entry name" value="Rieske [2Fe-2S] iron-sulphur domain"/>
    <property type="match status" value="1"/>
</dbReference>
<keyword evidence="5" id="KW-1015">Disulfide bond</keyword>
<dbReference type="PANTHER" id="PTHR13847">
    <property type="entry name" value="SARCOSINE DEHYDROGENASE-RELATED"/>
    <property type="match status" value="1"/>
</dbReference>
<evidence type="ECO:0000313" key="8">
    <source>
        <dbReference type="EMBL" id="MCU7379288.1"/>
    </source>
</evidence>
<dbReference type="InterPro" id="IPR036188">
    <property type="entry name" value="FAD/NAD-bd_sf"/>
</dbReference>
<dbReference type="InterPro" id="IPR036922">
    <property type="entry name" value="Rieske_2Fe-2S_sf"/>
</dbReference>
<dbReference type="InterPro" id="IPR005805">
    <property type="entry name" value="Rieske_Fe-S_prot_C"/>
</dbReference>
<keyword evidence="6" id="KW-0472">Membrane</keyword>
<evidence type="ECO:0000256" key="2">
    <source>
        <dbReference type="ARBA" id="ARBA00022723"/>
    </source>
</evidence>
<feature type="domain" description="Rieske" evidence="7">
    <location>
        <begin position="397"/>
        <end position="451"/>
    </location>
</feature>
<dbReference type="PRINTS" id="PR00162">
    <property type="entry name" value="RIESKE"/>
</dbReference>
<keyword evidence="3" id="KW-0408">Iron</keyword>
<dbReference type="GO" id="GO:0004497">
    <property type="term" value="F:monooxygenase activity"/>
    <property type="evidence" value="ECO:0007669"/>
    <property type="project" value="UniProtKB-ARBA"/>
</dbReference>
<dbReference type="GO" id="GO:0016705">
    <property type="term" value="F:oxidoreductase activity, acting on paired donors, with incorporation or reduction of molecular oxygen"/>
    <property type="evidence" value="ECO:0007669"/>
    <property type="project" value="UniProtKB-ARBA"/>
</dbReference>
<dbReference type="GO" id="GO:0005737">
    <property type="term" value="C:cytoplasm"/>
    <property type="evidence" value="ECO:0007669"/>
    <property type="project" value="TreeGrafter"/>
</dbReference>
<dbReference type="GO" id="GO:0046872">
    <property type="term" value="F:metal ion binding"/>
    <property type="evidence" value="ECO:0007669"/>
    <property type="project" value="UniProtKB-KW"/>
</dbReference>
<keyword evidence="9" id="KW-1185">Reference proteome</keyword>
<evidence type="ECO:0000256" key="3">
    <source>
        <dbReference type="ARBA" id="ARBA00023004"/>
    </source>
</evidence>
<dbReference type="GO" id="GO:0016020">
    <property type="term" value="C:membrane"/>
    <property type="evidence" value="ECO:0007669"/>
    <property type="project" value="InterPro"/>
</dbReference>
<comment type="caution">
    <text evidence="8">The sequence shown here is derived from an EMBL/GenBank/DDBJ whole genome shotgun (WGS) entry which is preliminary data.</text>
</comment>
<evidence type="ECO:0000259" key="7">
    <source>
        <dbReference type="PROSITE" id="PS51296"/>
    </source>
</evidence>
<dbReference type="Pfam" id="PF00355">
    <property type="entry name" value="Rieske"/>
    <property type="match status" value="1"/>
</dbReference>
<dbReference type="InterPro" id="IPR006076">
    <property type="entry name" value="FAD-dep_OxRdtase"/>
</dbReference>
<keyword evidence="6" id="KW-0812">Transmembrane</keyword>
<dbReference type="PANTHER" id="PTHR13847:SF274">
    <property type="entry name" value="RIESKE 2FE-2S IRON-SULFUR PROTEIN YHFW-RELATED"/>
    <property type="match status" value="1"/>
</dbReference>
<evidence type="ECO:0000256" key="6">
    <source>
        <dbReference type="SAM" id="Phobius"/>
    </source>
</evidence>
<dbReference type="Gene3D" id="3.30.9.10">
    <property type="entry name" value="D-Amino Acid Oxidase, subunit A, domain 2"/>
    <property type="match status" value="1"/>
</dbReference>
<proteinExistence type="predicted"/>
<organism evidence="8 9">
    <name type="scientific">Hominibacterium faecale</name>
    <dbReference type="NCBI Taxonomy" id="2839743"/>
    <lineage>
        <taxon>Bacteria</taxon>
        <taxon>Bacillati</taxon>
        <taxon>Bacillota</taxon>
        <taxon>Clostridia</taxon>
        <taxon>Peptostreptococcales</taxon>
        <taxon>Anaerovoracaceae</taxon>
        <taxon>Hominibacterium</taxon>
    </lineage>
</organism>
<evidence type="ECO:0000256" key="4">
    <source>
        <dbReference type="ARBA" id="ARBA00023014"/>
    </source>
</evidence>
<dbReference type="Proteomes" id="UP001065549">
    <property type="component" value="Unassembled WGS sequence"/>
</dbReference>
<accession>A0A9J6QPL3</accession>
<evidence type="ECO:0000256" key="5">
    <source>
        <dbReference type="ARBA" id="ARBA00023157"/>
    </source>
</evidence>
<keyword evidence="6" id="KW-1133">Transmembrane helix</keyword>
<dbReference type="AlphaFoldDB" id="A0A9J6QPL3"/>
<keyword evidence="4" id="KW-0411">Iron-sulfur</keyword>
<dbReference type="SUPFAM" id="SSF50022">
    <property type="entry name" value="ISP domain"/>
    <property type="match status" value="1"/>
</dbReference>
<reference evidence="8" key="1">
    <citation type="submission" date="2022-09" db="EMBL/GenBank/DDBJ databases">
        <title>Culturomic study of gut microbiota in children with autism spectrum disorder.</title>
        <authorList>
            <person name="Efimov B.A."/>
            <person name="Chaplin A.V."/>
            <person name="Sokolova S.R."/>
            <person name="Pikina A.P."/>
            <person name="Korzhanova M."/>
            <person name="Belova V."/>
            <person name="Korostin D."/>
        </authorList>
    </citation>
    <scope>NUCLEOTIDE SEQUENCE</scope>
    <source>
        <strain evidence="8">ASD5510</strain>
    </source>
</reference>
<gene>
    <name evidence="8" type="ORF">OBO34_13120</name>
</gene>
<sequence>MNKGKSIWQEQMKPIEYPRLSRTMKREAVVIGGGLAGILTAYFLQSRGMDVAVLEADRIGSGQTENTTAKITIQHGAVYHKLLSWFGKDGAGEYARRNQQAIEDYEQIVQKEKIDCDFKRLPSFLYTIKQREILRQEERAARSLGISCKVKGDTELPIEIAGALEFSDQAQFHPLKFLTAVSRGLEIYERTPVLKVEGNRIFTPRGGVLAQTIVFASHYPFINRPGYYFMRMHQERSYAAALENAQPLEGMYYGIDQDAGWSFRSEQDRLIIGGGNHRTGDMPEEDPYEKLLAASKEFWPGCRPAACWSAQDCMTADQVPFIGRFSRRTPGWYVATGFNKWGMTHSMAAARLLTEEILDQQDEKESIFSPRRFKWSKEPFSMLRDGAITSKNLFMAWAGASPKCPHLGCRLDWNPFEKTWECQCHGSRFDKDGKLLAGPAQTRLIQKGEKR</sequence>